<gene>
    <name evidence="1" type="ORF">PanWU01x14_320620</name>
</gene>
<proteinExistence type="predicted"/>
<dbReference type="EMBL" id="JXTB01000532">
    <property type="protein sequence ID" value="PON37397.1"/>
    <property type="molecule type" value="Genomic_DNA"/>
</dbReference>
<sequence length="313" mass="35085">NALANFLIFKEYIPINYSQEQLKLFKKEKNKFKGIISSENKLFNNAENSRSPSTVNEINIMESHVIKMRVDLDAARDQQRHQLLLPVDHRVPTEPDHKTPPQPSDHLLLGPIHHRITIPVVPVDLRRQNQVPHEIQHGQGQELVRGELELRLRSLNSAKHGLVHCDPRHFQSLQFELVDLQPHEKDDIAPAAAAVEVAPGEVAVVPEPRLAFRVGRLVVDPADGVSAVVVLRREAALRGKAVVDGNDYRRDLAGDLRAVLVGGGVRRAEKDPAAVVEVDHDREPGDGFVVRRQPRRPVEPGPRPCLTIDRHVL</sequence>
<dbReference type="AlphaFoldDB" id="A0A2P5ALG7"/>
<name>A0A2P5ALG7_PARAD</name>
<accession>A0A2P5ALG7</accession>
<dbReference type="Proteomes" id="UP000237105">
    <property type="component" value="Unassembled WGS sequence"/>
</dbReference>
<dbReference type="OrthoDB" id="10367134at2759"/>
<evidence type="ECO:0000313" key="2">
    <source>
        <dbReference type="Proteomes" id="UP000237105"/>
    </source>
</evidence>
<reference evidence="2" key="1">
    <citation type="submission" date="2016-06" db="EMBL/GenBank/DDBJ databases">
        <title>Parallel loss of symbiosis genes in relatives of nitrogen-fixing non-legume Parasponia.</title>
        <authorList>
            <person name="Van Velzen R."/>
            <person name="Holmer R."/>
            <person name="Bu F."/>
            <person name="Rutten L."/>
            <person name="Van Zeijl A."/>
            <person name="Liu W."/>
            <person name="Santuari L."/>
            <person name="Cao Q."/>
            <person name="Sharma T."/>
            <person name="Shen D."/>
            <person name="Roswanjaya Y."/>
            <person name="Wardhani T."/>
            <person name="Kalhor M.S."/>
            <person name="Jansen J."/>
            <person name="Van den Hoogen J."/>
            <person name="Gungor B."/>
            <person name="Hartog M."/>
            <person name="Hontelez J."/>
            <person name="Verver J."/>
            <person name="Yang W.-C."/>
            <person name="Schijlen E."/>
            <person name="Repin R."/>
            <person name="Schilthuizen M."/>
            <person name="Schranz E."/>
            <person name="Heidstra R."/>
            <person name="Miyata K."/>
            <person name="Fedorova E."/>
            <person name="Kohlen W."/>
            <person name="Bisseling T."/>
            <person name="Smit S."/>
            <person name="Geurts R."/>
        </authorList>
    </citation>
    <scope>NUCLEOTIDE SEQUENCE [LARGE SCALE GENOMIC DNA]</scope>
    <source>
        <strain evidence="2">cv. WU1-14</strain>
    </source>
</reference>
<keyword evidence="2" id="KW-1185">Reference proteome</keyword>
<feature type="non-terminal residue" evidence="1">
    <location>
        <position position="1"/>
    </location>
</feature>
<protein>
    <submittedName>
        <fullName evidence="1">Uncharacterized protein</fullName>
    </submittedName>
</protein>
<organism evidence="1 2">
    <name type="scientific">Parasponia andersonii</name>
    <name type="common">Sponia andersonii</name>
    <dbReference type="NCBI Taxonomy" id="3476"/>
    <lineage>
        <taxon>Eukaryota</taxon>
        <taxon>Viridiplantae</taxon>
        <taxon>Streptophyta</taxon>
        <taxon>Embryophyta</taxon>
        <taxon>Tracheophyta</taxon>
        <taxon>Spermatophyta</taxon>
        <taxon>Magnoliopsida</taxon>
        <taxon>eudicotyledons</taxon>
        <taxon>Gunneridae</taxon>
        <taxon>Pentapetalae</taxon>
        <taxon>rosids</taxon>
        <taxon>fabids</taxon>
        <taxon>Rosales</taxon>
        <taxon>Cannabaceae</taxon>
        <taxon>Parasponia</taxon>
    </lineage>
</organism>
<evidence type="ECO:0000313" key="1">
    <source>
        <dbReference type="EMBL" id="PON37397.1"/>
    </source>
</evidence>
<comment type="caution">
    <text evidence="1">The sequence shown here is derived from an EMBL/GenBank/DDBJ whole genome shotgun (WGS) entry which is preliminary data.</text>
</comment>